<comment type="caution">
    <text evidence="5">The sequence shown here is derived from an EMBL/GenBank/DDBJ whole genome shotgun (WGS) entry which is preliminary data.</text>
</comment>
<name>A0AAD4GY75_ASPNN</name>
<protein>
    <recommendedName>
        <fullName evidence="4">Thiolase-like protein type 1 additional C-terminal domain-containing protein</fullName>
    </recommendedName>
</protein>
<evidence type="ECO:0000313" key="5">
    <source>
        <dbReference type="EMBL" id="KAF9893697.1"/>
    </source>
</evidence>
<evidence type="ECO:0000256" key="1">
    <source>
        <dbReference type="ARBA" id="ARBA00010982"/>
    </source>
</evidence>
<dbReference type="Pfam" id="PF18313">
    <property type="entry name" value="TLP1_add_C"/>
    <property type="match status" value="1"/>
</dbReference>
<dbReference type="AlphaFoldDB" id="A0AAD4GY75"/>
<organism evidence="5 6">
    <name type="scientific">Aspergillus nanangensis</name>
    <dbReference type="NCBI Taxonomy" id="2582783"/>
    <lineage>
        <taxon>Eukaryota</taxon>
        <taxon>Fungi</taxon>
        <taxon>Dikarya</taxon>
        <taxon>Ascomycota</taxon>
        <taxon>Pezizomycotina</taxon>
        <taxon>Eurotiomycetes</taxon>
        <taxon>Eurotiomycetidae</taxon>
        <taxon>Eurotiales</taxon>
        <taxon>Aspergillaceae</taxon>
        <taxon>Aspergillus</taxon>
        <taxon>Aspergillus subgen. Circumdati</taxon>
    </lineage>
</organism>
<keyword evidence="3" id="KW-0012">Acyltransferase</keyword>
<reference evidence="5" key="1">
    <citation type="journal article" date="2019" name="Beilstein J. Org. Chem.">
        <title>Nanangenines: drimane sesquiterpenoids as the dominant metabolite cohort of a novel Australian fungus, Aspergillus nanangensis.</title>
        <authorList>
            <person name="Lacey H.J."/>
            <person name="Gilchrist C.L.M."/>
            <person name="Crombie A."/>
            <person name="Kalaitzis J.A."/>
            <person name="Vuong D."/>
            <person name="Rutledge P.J."/>
            <person name="Turner P."/>
            <person name="Pitt J.I."/>
            <person name="Lacey E."/>
            <person name="Chooi Y.H."/>
            <person name="Piggott A.M."/>
        </authorList>
    </citation>
    <scope>NUCLEOTIDE SEQUENCE</scope>
    <source>
        <strain evidence="5">MST-FP2251</strain>
    </source>
</reference>
<accession>A0AAD4GY75</accession>
<keyword evidence="2" id="KW-0808">Transferase</keyword>
<evidence type="ECO:0000313" key="6">
    <source>
        <dbReference type="Proteomes" id="UP001194746"/>
    </source>
</evidence>
<dbReference type="SUPFAM" id="SSF53901">
    <property type="entry name" value="Thiolase-like"/>
    <property type="match status" value="1"/>
</dbReference>
<proteinExistence type="inferred from homology"/>
<keyword evidence="6" id="KW-1185">Reference proteome</keyword>
<dbReference type="PANTHER" id="PTHR18919:SF139">
    <property type="entry name" value="THIOLASE-LIKE PROTEIN TYPE 1 ADDITIONAL C-TERMINAL DOMAIN-CONTAINING PROTEIN"/>
    <property type="match status" value="1"/>
</dbReference>
<evidence type="ECO:0000256" key="3">
    <source>
        <dbReference type="ARBA" id="ARBA00023315"/>
    </source>
</evidence>
<sequence length="511" mass="55139">MSSTPVIIGVGDIKNTSTSTSLDHAYEPLDLMLQAIASAIEDSSASKETLQAAIDSIDVVANWTWPYPNVTDLLAGRLGVTPVHAFESHHGGNAPAQLLDNAARRVAAGECRVAVVTGGEALATLAALTAAKNFPPKHWTKVDDTSTIWERARRDDLGTKHSLALPIQVYPLYEAGFRALRKQSYQENHEESAQLYANFAAVSAQNPLSWNYGKPADTAESIATVTKRNRMICSPYPLLMNAFNTVNLAAACIVTSVEYARQLGVPESRWIYPLGGAGTSDTSNYWERSNFYTSPSIANSLDGALKASGLAKNDIDLYDFYSCFPIVPKLACYHLNLPITDKARPLTVLGGLTSFGGAGNNYSLHAVTQIVRDLRAGKGRNGLVLANGGVLSYHYTVCLSASPRTDGGEYPTRNPLPEYSPDIVSPPIAAKADGRAVIETYTVQFQRDGSPAMGFVLGRLQSGHRFIANVEDAVSLKELCSTTVEAIGRVGWVKYEGEEERNVFSFGNAQL</sequence>
<dbReference type="Gene3D" id="2.40.50.840">
    <property type="match status" value="1"/>
</dbReference>
<reference evidence="5" key="2">
    <citation type="submission" date="2020-02" db="EMBL/GenBank/DDBJ databases">
        <authorList>
            <person name="Gilchrist C.L.M."/>
            <person name="Chooi Y.-H."/>
        </authorList>
    </citation>
    <scope>NUCLEOTIDE SEQUENCE</scope>
    <source>
        <strain evidence="5">MST-FP2251</strain>
    </source>
</reference>
<dbReference type="Gene3D" id="3.40.47.10">
    <property type="match status" value="1"/>
</dbReference>
<evidence type="ECO:0000256" key="2">
    <source>
        <dbReference type="ARBA" id="ARBA00022679"/>
    </source>
</evidence>
<gene>
    <name evidence="5" type="ORF">FE257_009865</name>
</gene>
<dbReference type="InterPro" id="IPR040771">
    <property type="entry name" value="TLP1_add_C"/>
</dbReference>
<dbReference type="EMBL" id="VCAU01000006">
    <property type="protein sequence ID" value="KAF9893697.1"/>
    <property type="molecule type" value="Genomic_DNA"/>
</dbReference>
<dbReference type="Proteomes" id="UP001194746">
    <property type="component" value="Unassembled WGS sequence"/>
</dbReference>
<dbReference type="InterPro" id="IPR016039">
    <property type="entry name" value="Thiolase-like"/>
</dbReference>
<dbReference type="PANTHER" id="PTHR18919">
    <property type="entry name" value="ACETYL-COA C-ACYLTRANSFERASE"/>
    <property type="match status" value="1"/>
</dbReference>
<evidence type="ECO:0000259" key="4">
    <source>
        <dbReference type="Pfam" id="PF18313"/>
    </source>
</evidence>
<comment type="similarity">
    <text evidence="1">Belongs to the thiolase-like superfamily. Thiolase family.</text>
</comment>
<dbReference type="GO" id="GO:0016746">
    <property type="term" value="F:acyltransferase activity"/>
    <property type="evidence" value="ECO:0007669"/>
    <property type="project" value="UniProtKB-KW"/>
</dbReference>
<feature type="domain" description="Thiolase-like protein type 1 additional C-terminal" evidence="4">
    <location>
        <begin position="415"/>
        <end position="497"/>
    </location>
</feature>